<protein>
    <submittedName>
        <fullName evidence="1">Uncharacterized protein</fullName>
    </submittedName>
</protein>
<gene>
    <name evidence="1" type="ORF">OCBIM_22035340mg</name>
</gene>
<sequence>KEVKEAVCMLNDWKFPGVDIILSEFLNHGGLKLSKVLTVTREKIWETKQWPKKWTQSLMISVPKKGNSTLC</sequence>
<feature type="non-terminal residue" evidence="1">
    <location>
        <position position="1"/>
    </location>
</feature>
<evidence type="ECO:0000313" key="1">
    <source>
        <dbReference type="EMBL" id="KOF75020.1"/>
    </source>
</evidence>
<proteinExistence type="predicted"/>
<organism evidence="1">
    <name type="scientific">Octopus bimaculoides</name>
    <name type="common">California two-spotted octopus</name>
    <dbReference type="NCBI Taxonomy" id="37653"/>
    <lineage>
        <taxon>Eukaryota</taxon>
        <taxon>Metazoa</taxon>
        <taxon>Spiralia</taxon>
        <taxon>Lophotrochozoa</taxon>
        <taxon>Mollusca</taxon>
        <taxon>Cephalopoda</taxon>
        <taxon>Coleoidea</taxon>
        <taxon>Octopodiformes</taxon>
        <taxon>Octopoda</taxon>
        <taxon>Incirrata</taxon>
        <taxon>Octopodidae</taxon>
        <taxon>Octopus</taxon>
    </lineage>
</organism>
<reference evidence="1" key="1">
    <citation type="submission" date="2015-07" db="EMBL/GenBank/DDBJ databases">
        <title>MeaNS - Measles Nucleotide Surveillance Program.</title>
        <authorList>
            <person name="Tran T."/>
            <person name="Druce J."/>
        </authorList>
    </citation>
    <scope>NUCLEOTIDE SEQUENCE</scope>
    <source>
        <strain evidence="1">UCB-OBI-ISO-001</strain>
        <tissue evidence="1">Gonad</tissue>
    </source>
</reference>
<accession>A0A0L8GEQ1</accession>
<dbReference type="EMBL" id="KQ422362">
    <property type="protein sequence ID" value="KOF75020.1"/>
    <property type="molecule type" value="Genomic_DNA"/>
</dbReference>
<name>A0A0L8GEQ1_OCTBM</name>
<dbReference type="AlphaFoldDB" id="A0A0L8GEQ1"/>